<sequence>MPSNTLLALDDLDIEAIHVVEIPGIADSLAAGHSMPETGASACCSIVCSSCCCSC</sequence>
<dbReference type="Pfam" id="PF19409">
    <property type="entry name" value="Thiopep_pre"/>
    <property type="match status" value="1"/>
</dbReference>
<dbReference type="AlphaFoldDB" id="A0A1G8RZ40"/>
<dbReference type="STRING" id="633440.SAMN05421869_109229"/>
<dbReference type="RefSeq" id="WP_176993302.1">
    <property type="nucleotide sequence ID" value="NZ_FNDJ01000009.1"/>
</dbReference>
<gene>
    <name evidence="1" type="ORF">SAMN05421869_109229</name>
</gene>
<name>A0A1G8RZ40_9ACTN</name>
<evidence type="ECO:0000313" key="1">
    <source>
        <dbReference type="EMBL" id="SDJ22238.1"/>
    </source>
</evidence>
<evidence type="ECO:0000313" key="2">
    <source>
        <dbReference type="Proteomes" id="UP000199202"/>
    </source>
</evidence>
<proteinExistence type="predicted"/>
<protein>
    <submittedName>
        <fullName evidence="1">Uncharacterized protein</fullName>
    </submittedName>
</protein>
<accession>A0A1G8RZ40</accession>
<dbReference type="Proteomes" id="UP000199202">
    <property type="component" value="Unassembled WGS sequence"/>
</dbReference>
<organism evidence="1 2">
    <name type="scientific">Nonomuraea jiangxiensis</name>
    <dbReference type="NCBI Taxonomy" id="633440"/>
    <lineage>
        <taxon>Bacteria</taxon>
        <taxon>Bacillati</taxon>
        <taxon>Actinomycetota</taxon>
        <taxon>Actinomycetes</taxon>
        <taxon>Streptosporangiales</taxon>
        <taxon>Streptosporangiaceae</taxon>
        <taxon>Nonomuraea</taxon>
    </lineage>
</organism>
<keyword evidence="2" id="KW-1185">Reference proteome</keyword>
<reference evidence="1 2" key="1">
    <citation type="submission" date="2016-10" db="EMBL/GenBank/DDBJ databases">
        <authorList>
            <person name="de Groot N.N."/>
        </authorList>
    </citation>
    <scope>NUCLEOTIDE SEQUENCE [LARGE SCALE GENOMIC DNA]</scope>
    <source>
        <strain evidence="1 2">CGMCC 4.6533</strain>
    </source>
</reference>
<dbReference type="NCBIfam" id="NF033399">
    <property type="entry name" value="thiazolyl_GetA"/>
    <property type="match status" value="1"/>
</dbReference>
<dbReference type="EMBL" id="FNDJ01000009">
    <property type="protein sequence ID" value="SDJ22238.1"/>
    <property type="molecule type" value="Genomic_DNA"/>
</dbReference>